<keyword evidence="5" id="KW-0489">Methyltransferase</keyword>
<dbReference type="GO" id="GO:0032259">
    <property type="term" value="P:methylation"/>
    <property type="evidence" value="ECO:0007669"/>
    <property type="project" value="UniProtKB-KW"/>
</dbReference>
<dbReference type="GO" id="GO:0005737">
    <property type="term" value="C:cytoplasm"/>
    <property type="evidence" value="ECO:0007669"/>
    <property type="project" value="UniProtKB-SubCell"/>
</dbReference>
<dbReference type="GO" id="GO:0045903">
    <property type="term" value="P:positive regulation of translational fidelity"/>
    <property type="evidence" value="ECO:0007669"/>
    <property type="project" value="EnsemblFungi"/>
</dbReference>
<evidence type="ECO:0000256" key="2">
    <source>
        <dbReference type="ARBA" id="ARBA00004496"/>
    </source>
</evidence>
<dbReference type="OrthoDB" id="1723750at2759"/>
<dbReference type="RefSeq" id="XP_022464698.1">
    <property type="nucleotide sequence ID" value="XM_022608176.1"/>
</dbReference>
<protein>
    <recommendedName>
        <fullName evidence="3">protein-histidine N-methyltransferase</fullName>
        <ecNumber evidence="3">2.1.1.85</ecNumber>
    </recommendedName>
</protein>
<dbReference type="STRING" id="1071383.J7RZ27"/>
<dbReference type="AlphaFoldDB" id="J7RZ27"/>
<organism evidence="10 11">
    <name type="scientific">Huiozyma naganishii (strain ATCC MYA-139 / BCRC 22969 / CBS 8797 / KCTC 17520 / NBRC 10181 / NCYC 3082 / Yp74L-3)</name>
    <name type="common">Yeast</name>
    <name type="synonym">Kazachstania naganishii</name>
    <dbReference type="NCBI Taxonomy" id="1071383"/>
    <lineage>
        <taxon>Eukaryota</taxon>
        <taxon>Fungi</taxon>
        <taxon>Dikarya</taxon>
        <taxon>Ascomycota</taxon>
        <taxon>Saccharomycotina</taxon>
        <taxon>Saccharomycetes</taxon>
        <taxon>Saccharomycetales</taxon>
        <taxon>Saccharomycetaceae</taxon>
        <taxon>Huiozyma</taxon>
    </lineage>
</organism>
<evidence type="ECO:0000313" key="11">
    <source>
        <dbReference type="Proteomes" id="UP000006310"/>
    </source>
</evidence>
<reference evidence="11" key="2">
    <citation type="submission" date="2012-08" db="EMBL/GenBank/DDBJ databases">
        <title>Genome sequence of Kazachstania naganishii.</title>
        <authorList>
            <person name="Gordon J.L."/>
            <person name="Armisen D."/>
            <person name="Proux-Wera E."/>
            <person name="OhEigeartaigh S.S."/>
            <person name="Byrne K.P."/>
            <person name="Wolfe K.H."/>
        </authorList>
    </citation>
    <scope>NUCLEOTIDE SEQUENCE [LARGE SCALE GENOMIC DNA]</scope>
    <source>
        <strain evidence="11">ATCC MYA-139 / BCRC 22969 / CBS 8797 / CCRC 22969 / KCTC 17520 / NBRC 10181 / NCYC 3082</strain>
    </source>
</reference>
<dbReference type="EC" id="2.1.1.85" evidence="3"/>
<evidence type="ECO:0000256" key="1">
    <source>
        <dbReference type="ARBA" id="ARBA00004123"/>
    </source>
</evidence>
<comment type="subcellular location">
    <subcellularLocation>
        <location evidence="2">Cytoplasm</location>
    </subcellularLocation>
    <subcellularLocation>
        <location evidence="1">Nucleus</location>
    </subcellularLocation>
</comment>
<accession>J7RZ27</accession>
<evidence type="ECO:0000256" key="6">
    <source>
        <dbReference type="ARBA" id="ARBA00022679"/>
    </source>
</evidence>
<name>J7RZ27_HUIN7</name>
<keyword evidence="4" id="KW-0963">Cytoplasm</keyword>
<proteinExistence type="inferred from homology"/>
<dbReference type="OMA" id="NLLLTWH"/>
<evidence type="ECO:0000256" key="5">
    <source>
        <dbReference type="ARBA" id="ARBA00022603"/>
    </source>
</evidence>
<keyword evidence="7" id="KW-0949">S-adenosyl-L-methionine</keyword>
<dbReference type="PANTHER" id="PTHR14614:SF39">
    <property type="entry name" value="HISTIDINE PROTEIN METHYLTRANSFERASE 1 HOMOLOG"/>
    <property type="match status" value="1"/>
</dbReference>
<dbReference type="GeneID" id="34526152"/>
<dbReference type="Proteomes" id="UP000006310">
    <property type="component" value="Chromosome 5"/>
</dbReference>
<dbReference type="PANTHER" id="PTHR14614">
    <property type="entry name" value="HEPATOCELLULAR CARCINOMA-ASSOCIATED ANTIGEN"/>
    <property type="match status" value="1"/>
</dbReference>
<dbReference type="InterPro" id="IPR029063">
    <property type="entry name" value="SAM-dependent_MTases_sf"/>
</dbReference>
<evidence type="ECO:0000256" key="4">
    <source>
        <dbReference type="ARBA" id="ARBA00022490"/>
    </source>
</evidence>
<sequence length="375" mass="41242">MSSRVHSNDKSTETAMSFSFGFSSNDFSDDELAESTSVAALGDASANGAANGQLGSALDDVQLVDDISIVQPAQHSLESLLRGLQGVRLSFETVASPETGTVLYRRELFDIKHQLMSSEGDKELDIIVNEDLKRNVYEGGLKSWECSLDLVDLLSARRTDLAAVSKVIEIGCGTALPTEYVFREYLLSNRKNGLTLVLTDYNFTVLQLASLPNMILTWAKETLDRDQWAMLQRSEDPTVPVMDNELLLTADLLQRFRESLAERHVTLDFVSGSWGRKFTDIVHSLLPQCEGTTAASLVLTSETIYQPENLPLITETLLDLKGYIGGPTTVLVAAKDIYFGVGGSVLDFEKRLDGLNVQYNTTKIQSGLKRSIVTI</sequence>
<dbReference type="GO" id="GO:0005634">
    <property type="term" value="C:nucleus"/>
    <property type="evidence" value="ECO:0007669"/>
    <property type="project" value="UniProtKB-SubCell"/>
</dbReference>
<dbReference type="HOGENOM" id="CLU_038704_1_1_1"/>
<dbReference type="EMBL" id="HE978318">
    <property type="protein sequence ID" value="CCK70452.1"/>
    <property type="molecule type" value="Genomic_DNA"/>
</dbReference>
<gene>
    <name evidence="10" type="primary">KNAG0E01900</name>
    <name evidence="10" type="ordered locus">KNAG_0E01900</name>
</gene>
<keyword evidence="8" id="KW-0539">Nucleus</keyword>
<evidence type="ECO:0000256" key="7">
    <source>
        <dbReference type="ARBA" id="ARBA00022691"/>
    </source>
</evidence>
<dbReference type="Gene3D" id="3.40.50.150">
    <property type="entry name" value="Vaccinia Virus protein VP39"/>
    <property type="match status" value="1"/>
</dbReference>
<keyword evidence="11" id="KW-1185">Reference proteome</keyword>
<keyword evidence="6" id="KW-0808">Transferase</keyword>
<reference evidence="10 11" key="1">
    <citation type="journal article" date="2011" name="Proc. Natl. Acad. Sci. U.S.A.">
        <title>Evolutionary erosion of yeast sex chromosomes by mating-type switching accidents.</title>
        <authorList>
            <person name="Gordon J.L."/>
            <person name="Armisen D."/>
            <person name="Proux-Wera E."/>
            <person name="Oheigeartaigh S.S."/>
            <person name="Byrne K.P."/>
            <person name="Wolfe K.H."/>
        </authorList>
    </citation>
    <scope>NUCLEOTIDE SEQUENCE [LARGE SCALE GENOMIC DNA]</scope>
    <source>
        <strain evidence="11">ATCC MYA-139 / BCRC 22969 / CBS 8797 / CCRC 22969 / KCTC 17520 / NBRC 10181 / NCYC 3082</strain>
    </source>
</reference>
<evidence type="ECO:0000256" key="3">
    <source>
        <dbReference type="ARBA" id="ARBA00012533"/>
    </source>
</evidence>
<dbReference type="eggNOG" id="KOG2920">
    <property type="taxonomic scope" value="Eukaryota"/>
</dbReference>
<dbReference type="GO" id="GO:0018064">
    <property type="term" value="F:protein-L-histidine N-tele-methyltransferase activity"/>
    <property type="evidence" value="ECO:0007669"/>
    <property type="project" value="UniProtKB-EC"/>
</dbReference>
<dbReference type="KEGG" id="kng:KNAG_0E01900"/>
<comment type="similarity">
    <text evidence="9">Belongs to the methyltransferase superfamily. METTL18 family.</text>
</comment>
<evidence type="ECO:0000313" key="10">
    <source>
        <dbReference type="EMBL" id="CCK70452.1"/>
    </source>
</evidence>
<dbReference type="InterPro" id="IPR019410">
    <property type="entry name" value="Methyltransf_16"/>
</dbReference>
<dbReference type="GO" id="GO:0000027">
    <property type="term" value="P:ribosomal large subunit assembly"/>
    <property type="evidence" value="ECO:0007669"/>
    <property type="project" value="EnsemblFungi"/>
</dbReference>
<evidence type="ECO:0000256" key="9">
    <source>
        <dbReference type="ARBA" id="ARBA00038126"/>
    </source>
</evidence>
<evidence type="ECO:0000256" key="8">
    <source>
        <dbReference type="ARBA" id="ARBA00023242"/>
    </source>
</evidence>